<proteinExistence type="predicted"/>
<evidence type="ECO:0000313" key="4">
    <source>
        <dbReference type="EMBL" id="MCL7027087.1"/>
    </source>
</evidence>
<dbReference type="SMART" id="SM00248">
    <property type="entry name" value="ANK"/>
    <property type="match status" value="2"/>
</dbReference>
<dbReference type="SUPFAM" id="SSF48403">
    <property type="entry name" value="Ankyrin repeat"/>
    <property type="match status" value="1"/>
</dbReference>
<dbReference type="Gene3D" id="1.25.40.20">
    <property type="entry name" value="Ankyrin repeat-containing domain"/>
    <property type="match status" value="1"/>
</dbReference>
<dbReference type="InterPro" id="IPR002110">
    <property type="entry name" value="Ankyrin_rpt"/>
</dbReference>
<dbReference type="InterPro" id="IPR050889">
    <property type="entry name" value="Dendritic_Spine_Reg/Scaffold"/>
</dbReference>
<dbReference type="PROSITE" id="PS50297">
    <property type="entry name" value="ANK_REP_REGION"/>
    <property type="match status" value="2"/>
</dbReference>
<sequence>ILMFDSLNGRTCLHYAAYYGHSECLQAILSAAQSTPVADSWGFARFVNVRDGKGATPLHLAARQRRPECVRILLDSGSLACASTSGYG</sequence>
<evidence type="ECO:0000256" key="1">
    <source>
        <dbReference type="ARBA" id="ARBA00022737"/>
    </source>
</evidence>
<protein>
    <recommendedName>
        <fullName evidence="6">E3 ubiquitin-protein ligase XBAT31</fullName>
    </recommendedName>
</protein>
<organism evidence="4 5">
    <name type="scientific">Papaver nudicaule</name>
    <name type="common">Iceland poppy</name>
    <dbReference type="NCBI Taxonomy" id="74823"/>
    <lineage>
        <taxon>Eukaryota</taxon>
        <taxon>Viridiplantae</taxon>
        <taxon>Streptophyta</taxon>
        <taxon>Embryophyta</taxon>
        <taxon>Tracheophyta</taxon>
        <taxon>Spermatophyta</taxon>
        <taxon>Magnoliopsida</taxon>
        <taxon>Ranunculales</taxon>
        <taxon>Papaveraceae</taxon>
        <taxon>Papaveroideae</taxon>
        <taxon>Papaver</taxon>
    </lineage>
</organism>
<name>A0AA41RZG0_PAPNU</name>
<dbReference type="EMBL" id="JAJJMA010064313">
    <property type="protein sequence ID" value="MCL7027087.1"/>
    <property type="molecule type" value="Genomic_DNA"/>
</dbReference>
<keyword evidence="2 3" id="KW-0040">ANK repeat</keyword>
<evidence type="ECO:0000256" key="2">
    <source>
        <dbReference type="ARBA" id="ARBA00023043"/>
    </source>
</evidence>
<dbReference type="InterPro" id="IPR036770">
    <property type="entry name" value="Ankyrin_rpt-contain_sf"/>
</dbReference>
<dbReference type="PANTHER" id="PTHR24166">
    <property type="entry name" value="ROLLING PEBBLES, ISOFORM B"/>
    <property type="match status" value="1"/>
</dbReference>
<evidence type="ECO:0000256" key="3">
    <source>
        <dbReference type="PROSITE-ProRule" id="PRU00023"/>
    </source>
</evidence>
<gene>
    <name evidence="4" type="ORF">MKW94_020856</name>
</gene>
<feature type="repeat" description="ANK" evidence="3">
    <location>
        <begin position="8"/>
        <end position="40"/>
    </location>
</feature>
<evidence type="ECO:0000313" key="5">
    <source>
        <dbReference type="Proteomes" id="UP001177140"/>
    </source>
</evidence>
<accession>A0AA41RZG0</accession>
<reference evidence="4" key="1">
    <citation type="submission" date="2022-03" db="EMBL/GenBank/DDBJ databases">
        <title>A functionally conserved STORR gene fusion in Papaver species that diverged 16.8 million years ago.</title>
        <authorList>
            <person name="Catania T."/>
        </authorList>
    </citation>
    <scope>NUCLEOTIDE SEQUENCE</scope>
    <source>
        <strain evidence="4">S-191538</strain>
    </source>
</reference>
<feature type="non-terminal residue" evidence="4">
    <location>
        <position position="88"/>
    </location>
</feature>
<feature type="non-terminal residue" evidence="4">
    <location>
        <position position="1"/>
    </location>
</feature>
<dbReference type="AlphaFoldDB" id="A0AA41RZG0"/>
<evidence type="ECO:0008006" key="6">
    <source>
        <dbReference type="Google" id="ProtNLM"/>
    </source>
</evidence>
<keyword evidence="5" id="KW-1185">Reference proteome</keyword>
<keyword evidence="1" id="KW-0677">Repeat</keyword>
<dbReference type="Proteomes" id="UP001177140">
    <property type="component" value="Unassembled WGS sequence"/>
</dbReference>
<feature type="repeat" description="ANK" evidence="3">
    <location>
        <begin position="53"/>
        <end position="78"/>
    </location>
</feature>
<comment type="caution">
    <text evidence="4">The sequence shown here is derived from an EMBL/GenBank/DDBJ whole genome shotgun (WGS) entry which is preliminary data.</text>
</comment>
<dbReference type="PROSITE" id="PS50088">
    <property type="entry name" value="ANK_REPEAT"/>
    <property type="match status" value="2"/>
</dbReference>
<dbReference type="PANTHER" id="PTHR24166:SF52">
    <property type="entry name" value="ANKYRIN REPEAT DOMAIN-CONTAINING PROTEIN 65"/>
    <property type="match status" value="1"/>
</dbReference>
<dbReference type="Pfam" id="PF12796">
    <property type="entry name" value="Ank_2"/>
    <property type="match status" value="1"/>
</dbReference>